<keyword evidence="3" id="KW-1003">Cell membrane</keyword>
<protein>
    <submittedName>
        <fullName evidence="10">Rod shape-determining protein MreD</fullName>
    </submittedName>
</protein>
<feature type="transmembrane region" description="Helical" evidence="9">
    <location>
        <begin position="153"/>
        <end position="169"/>
    </location>
</feature>
<keyword evidence="7 9" id="KW-0472">Membrane</keyword>
<keyword evidence="5" id="KW-0133">Cell shape</keyword>
<name>M1LQR8_9PROT</name>
<evidence type="ECO:0000256" key="3">
    <source>
        <dbReference type="ARBA" id="ARBA00022475"/>
    </source>
</evidence>
<evidence type="ECO:0000256" key="6">
    <source>
        <dbReference type="ARBA" id="ARBA00022989"/>
    </source>
</evidence>
<comment type="similarity">
    <text evidence="2">Belongs to the MreD family.</text>
</comment>
<dbReference type="InterPro" id="IPR007227">
    <property type="entry name" value="Cell_shape_determining_MreD"/>
</dbReference>
<evidence type="ECO:0000256" key="9">
    <source>
        <dbReference type="SAM" id="Phobius"/>
    </source>
</evidence>
<sequence>MKTDKHLSQHRRIGMPSNVEPDKVARPAQAKFVWSSIFLSWMLSLVPFFSMNLLVTVIVFWCVHDSSRIGLLTAFCFGILVDVQGTFFLGENALFFTLFSYFALVIRKRLLRFGLFSQTVHIAPILFFSSFISKLFVSWINIRWVGWGWSKEVMFILLMWPLVGWFLLIPQRPEVISDSPTV</sequence>
<evidence type="ECO:0000256" key="2">
    <source>
        <dbReference type="ARBA" id="ARBA00007776"/>
    </source>
</evidence>
<dbReference type="GO" id="GO:0008360">
    <property type="term" value="P:regulation of cell shape"/>
    <property type="evidence" value="ECO:0007669"/>
    <property type="project" value="UniProtKB-KW"/>
</dbReference>
<evidence type="ECO:0000256" key="5">
    <source>
        <dbReference type="ARBA" id="ARBA00022960"/>
    </source>
</evidence>
<reference evidence="10 11" key="1">
    <citation type="journal article" date="2013" name="Genome Biol. Evol.">
        <title>Genome evolution and phylogenomic analysis of candidatus kinetoplastibacterium, the betaproteobacterial endosymbionts of strigomonas and angomonas.</title>
        <authorList>
            <person name="Alves J.M."/>
            <person name="Serrano M.G."/>
            <person name="Maia da Silva F."/>
            <person name="Voegtly L.J."/>
            <person name="Matveyev A.V."/>
            <person name="Teixeira M.M."/>
            <person name="Camargo E.P."/>
            <person name="Buck G.A."/>
        </authorList>
    </citation>
    <scope>NUCLEOTIDE SEQUENCE [LARGE SCALE GENOMIC DNA]</scope>
    <source>
        <strain evidence="10 11">TCC036E</strain>
    </source>
</reference>
<proteinExistence type="inferred from homology"/>
<feature type="transmembrane region" description="Helical" evidence="9">
    <location>
        <begin position="93"/>
        <end position="110"/>
    </location>
</feature>
<evidence type="ECO:0000256" key="8">
    <source>
        <dbReference type="SAM" id="MobiDB-lite"/>
    </source>
</evidence>
<comment type="subcellular location">
    <subcellularLocation>
        <location evidence="1">Cell membrane</location>
        <topology evidence="1">Multi-pass membrane protein</topology>
    </subcellularLocation>
</comment>
<evidence type="ECO:0000256" key="4">
    <source>
        <dbReference type="ARBA" id="ARBA00022692"/>
    </source>
</evidence>
<organism evidence="10 11">
    <name type="scientific">Candidatus Kinetoplastidibacterium crithidiae TCC036E</name>
    <dbReference type="NCBI Taxonomy" id="1208918"/>
    <lineage>
        <taxon>Bacteria</taxon>
        <taxon>Pseudomonadati</taxon>
        <taxon>Pseudomonadota</taxon>
        <taxon>Betaproteobacteria</taxon>
        <taxon>Candidatus Kinetoplastidibacterium</taxon>
    </lineage>
</organism>
<dbReference type="HOGENOM" id="CLU_119315_1_1_4"/>
<dbReference type="PATRIC" id="fig|1208918.3.peg.643"/>
<feature type="transmembrane region" description="Helical" evidence="9">
    <location>
        <begin position="38"/>
        <end position="62"/>
    </location>
</feature>
<keyword evidence="4 9" id="KW-0812">Transmembrane</keyword>
<keyword evidence="11" id="KW-1185">Reference proteome</keyword>
<dbReference type="Proteomes" id="UP000011686">
    <property type="component" value="Chromosome"/>
</dbReference>
<dbReference type="RefSeq" id="WP_015238762.1">
    <property type="nucleotide sequence ID" value="NC_020283.1"/>
</dbReference>
<dbReference type="GO" id="GO:0005886">
    <property type="term" value="C:plasma membrane"/>
    <property type="evidence" value="ECO:0007669"/>
    <property type="project" value="UniProtKB-SubCell"/>
</dbReference>
<evidence type="ECO:0000313" key="11">
    <source>
        <dbReference type="Proteomes" id="UP000011686"/>
    </source>
</evidence>
<dbReference type="KEGG" id="kct:CDEE_0103"/>
<accession>M1LQR8</accession>
<gene>
    <name evidence="10" type="ORF">CDEE_0103</name>
</gene>
<dbReference type="eggNOG" id="COG2891">
    <property type="taxonomic scope" value="Bacteria"/>
</dbReference>
<dbReference type="EMBL" id="CP003804">
    <property type="protein sequence ID" value="AGF47942.1"/>
    <property type="molecule type" value="Genomic_DNA"/>
</dbReference>
<keyword evidence="6 9" id="KW-1133">Transmembrane helix</keyword>
<evidence type="ECO:0000256" key="7">
    <source>
        <dbReference type="ARBA" id="ARBA00023136"/>
    </source>
</evidence>
<feature type="region of interest" description="Disordered" evidence="8">
    <location>
        <begin position="1"/>
        <end position="22"/>
    </location>
</feature>
<dbReference type="NCBIfam" id="TIGR03426">
    <property type="entry name" value="shape_MreD"/>
    <property type="match status" value="1"/>
</dbReference>
<evidence type="ECO:0000313" key="10">
    <source>
        <dbReference type="EMBL" id="AGF47942.1"/>
    </source>
</evidence>
<dbReference type="STRING" id="1208918.CDEE_0103"/>
<dbReference type="Pfam" id="PF04093">
    <property type="entry name" value="MreD"/>
    <property type="match status" value="1"/>
</dbReference>
<dbReference type="AlphaFoldDB" id="M1LQR8"/>
<evidence type="ECO:0000256" key="1">
    <source>
        <dbReference type="ARBA" id="ARBA00004651"/>
    </source>
</evidence>